<sequence length="217" mass="23328">MAILEIVKEPAEVLRKKAKPVTKINASIRKLLDDMTETMYAAPGVGLAAPQVGVSKRLIVVDPQDGSGQLYQLINPEIVKAEGWVKGTEGCLSIPGMVGDVWRYEKVQVVALDRTGKKVWIDAEGYLARIFQHEIDHLDGILYTDKCTNLRPISEDGEEEEEAEVAEVMPEPEAEGAGEPSAEGAEQAAAEAGAEEGEQVTTGVSGERRGSAAAKEE</sequence>
<dbReference type="PRINTS" id="PR01576">
    <property type="entry name" value="PDEFORMYLASE"/>
</dbReference>
<evidence type="ECO:0000256" key="7">
    <source>
        <dbReference type="SAM" id="MobiDB-lite"/>
    </source>
</evidence>
<dbReference type="FunFam" id="3.90.45.10:FF:000005">
    <property type="entry name" value="Peptide deformylase"/>
    <property type="match status" value="1"/>
</dbReference>
<feature type="binding site" evidence="6">
    <location>
        <position position="133"/>
    </location>
    <ligand>
        <name>Fe cation</name>
        <dbReference type="ChEBI" id="CHEBI:24875"/>
    </ligand>
</feature>
<feature type="active site" evidence="6">
    <location>
        <position position="134"/>
    </location>
</feature>
<evidence type="ECO:0000256" key="4">
    <source>
        <dbReference type="ARBA" id="ARBA00022917"/>
    </source>
</evidence>
<dbReference type="HAMAP" id="MF_00163">
    <property type="entry name" value="Pep_deformylase"/>
    <property type="match status" value="1"/>
</dbReference>
<feature type="region of interest" description="Disordered" evidence="7">
    <location>
        <begin position="155"/>
        <end position="217"/>
    </location>
</feature>
<dbReference type="GO" id="GO:0046872">
    <property type="term" value="F:metal ion binding"/>
    <property type="evidence" value="ECO:0007669"/>
    <property type="project" value="UniProtKB-KW"/>
</dbReference>
<keyword evidence="5 6" id="KW-0408">Iron</keyword>
<dbReference type="Proteomes" id="UP000732377">
    <property type="component" value="Unassembled WGS sequence"/>
</dbReference>
<protein>
    <recommendedName>
        <fullName evidence="6">Peptide deformylase</fullName>
        <shortName evidence="6">PDF</shortName>
        <ecNumber evidence="6">3.5.1.88</ecNumber>
    </recommendedName>
    <alternativeName>
        <fullName evidence="6">Polypeptide deformylase</fullName>
    </alternativeName>
</protein>
<evidence type="ECO:0000256" key="6">
    <source>
        <dbReference type="HAMAP-Rule" id="MF_00163"/>
    </source>
</evidence>
<dbReference type="NCBIfam" id="NF001159">
    <property type="entry name" value="PRK00150.1-3"/>
    <property type="match status" value="1"/>
</dbReference>
<dbReference type="EC" id="3.5.1.88" evidence="6"/>
<comment type="caution">
    <text evidence="8">The sequence shown here is derived from an EMBL/GenBank/DDBJ whole genome shotgun (WGS) entry which is preliminary data.</text>
</comment>
<dbReference type="AlphaFoldDB" id="A0A953LI86"/>
<feature type="compositionally biased region" description="Acidic residues" evidence="7">
    <location>
        <begin position="155"/>
        <end position="176"/>
    </location>
</feature>
<keyword evidence="4 6" id="KW-0648">Protein biosynthesis</keyword>
<dbReference type="InterPro" id="IPR023635">
    <property type="entry name" value="Peptide_deformylase"/>
</dbReference>
<comment type="function">
    <text evidence="6">Removes the formyl group from the N-terminal Met of newly synthesized proteins. Requires at least a dipeptide for an efficient rate of reaction. N-terminal L-methionine is a prerequisite for activity but the enzyme has broad specificity at other positions.</text>
</comment>
<evidence type="ECO:0000256" key="1">
    <source>
        <dbReference type="ARBA" id="ARBA00010759"/>
    </source>
</evidence>
<keyword evidence="2 6" id="KW-0479">Metal-binding</keyword>
<evidence type="ECO:0000256" key="2">
    <source>
        <dbReference type="ARBA" id="ARBA00022723"/>
    </source>
</evidence>
<dbReference type="GO" id="GO:0006412">
    <property type="term" value="P:translation"/>
    <property type="evidence" value="ECO:0007669"/>
    <property type="project" value="UniProtKB-UniRule"/>
</dbReference>
<feature type="compositionally biased region" description="Basic and acidic residues" evidence="7">
    <location>
        <begin position="206"/>
        <end position="217"/>
    </location>
</feature>
<reference evidence="8" key="1">
    <citation type="submission" date="2017-11" db="EMBL/GenBank/DDBJ databases">
        <title>Three new genomes from thermophilic consortium.</title>
        <authorList>
            <person name="Quaggio R."/>
            <person name="Amgarten D."/>
            <person name="Setubal J.C."/>
        </authorList>
    </citation>
    <scope>NUCLEOTIDE SEQUENCE</scope>
    <source>
        <strain evidence="8">ZCTH01-B2</strain>
    </source>
</reference>
<dbReference type="PANTHER" id="PTHR10458:SF22">
    <property type="entry name" value="PEPTIDE DEFORMYLASE"/>
    <property type="match status" value="1"/>
</dbReference>
<dbReference type="Gene3D" id="3.90.45.10">
    <property type="entry name" value="Peptide deformylase"/>
    <property type="match status" value="1"/>
</dbReference>
<dbReference type="RefSeq" id="WP_337957498.1">
    <property type="nucleotide sequence ID" value="NZ_PIUK01000126.1"/>
</dbReference>
<accession>A0A953LI86</accession>
<comment type="cofactor">
    <cofactor evidence="6">
        <name>Fe(2+)</name>
        <dbReference type="ChEBI" id="CHEBI:29033"/>
    </cofactor>
    <text evidence="6">Binds 1 Fe(2+) ion.</text>
</comment>
<dbReference type="GO" id="GO:0042586">
    <property type="term" value="F:peptide deformylase activity"/>
    <property type="evidence" value="ECO:0007669"/>
    <property type="project" value="UniProtKB-UniRule"/>
</dbReference>
<proteinExistence type="inferred from homology"/>
<dbReference type="SUPFAM" id="SSF56420">
    <property type="entry name" value="Peptide deformylase"/>
    <property type="match status" value="1"/>
</dbReference>
<feature type="binding site" evidence="6">
    <location>
        <position position="137"/>
    </location>
    <ligand>
        <name>Fe cation</name>
        <dbReference type="ChEBI" id="CHEBI:24875"/>
    </ligand>
</feature>
<evidence type="ECO:0000313" key="9">
    <source>
        <dbReference type="Proteomes" id="UP000732377"/>
    </source>
</evidence>
<name>A0A953LI86_SYMTR</name>
<comment type="similarity">
    <text evidence="1 6">Belongs to the polypeptide deformylase family.</text>
</comment>
<dbReference type="EMBL" id="PIUK01000126">
    <property type="protein sequence ID" value="MBY6276981.1"/>
    <property type="molecule type" value="Genomic_DNA"/>
</dbReference>
<gene>
    <name evidence="6 8" type="primary">def</name>
    <name evidence="8" type="ORF">CWE10_12355</name>
</gene>
<dbReference type="InterPro" id="IPR036821">
    <property type="entry name" value="Peptide_deformylase_sf"/>
</dbReference>
<organism evidence="8 9">
    <name type="scientific">Symbiobacterium thermophilum</name>
    <dbReference type="NCBI Taxonomy" id="2734"/>
    <lineage>
        <taxon>Bacteria</taxon>
        <taxon>Bacillati</taxon>
        <taxon>Bacillota</taxon>
        <taxon>Clostridia</taxon>
        <taxon>Eubacteriales</taxon>
        <taxon>Symbiobacteriaceae</taxon>
        <taxon>Symbiobacterium</taxon>
    </lineage>
</organism>
<feature type="binding site" evidence="6">
    <location>
        <position position="91"/>
    </location>
    <ligand>
        <name>Fe cation</name>
        <dbReference type="ChEBI" id="CHEBI:24875"/>
    </ligand>
</feature>
<comment type="catalytic activity">
    <reaction evidence="6">
        <text>N-terminal N-formyl-L-methionyl-[peptide] + H2O = N-terminal L-methionyl-[peptide] + formate</text>
        <dbReference type="Rhea" id="RHEA:24420"/>
        <dbReference type="Rhea" id="RHEA-COMP:10639"/>
        <dbReference type="Rhea" id="RHEA-COMP:10640"/>
        <dbReference type="ChEBI" id="CHEBI:15377"/>
        <dbReference type="ChEBI" id="CHEBI:15740"/>
        <dbReference type="ChEBI" id="CHEBI:49298"/>
        <dbReference type="ChEBI" id="CHEBI:64731"/>
        <dbReference type="EC" id="3.5.1.88"/>
    </reaction>
</comment>
<dbReference type="Pfam" id="PF01327">
    <property type="entry name" value="Pep_deformylase"/>
    <property type="match status" value="1"/>
</dbReference>
<feature type="compositionally biased region" description="Low complexity" evidence="7">
    <location>
        <begin position="177"/>
        <end position="192"/>
    </location>
</feature>
<dbReference type="CDD" id="cd00487">
    <property type="entry name" value="Pep_deformylase"/>
    <property type="match status" value="1"/>
</dbReference>
<dbReference type="PANTHER" id="PTHR10458">
    <property type="entry name" value="PEPTIDE DEFORMYLASE"/>
    <property type="match status" value="1"/>
</dbReference>
<evidence type="ECO:0000256" key="5">
    <source>
        <dbReference type="ARBA" id="ARBA00023004"/>
    </source>
</evidence>
<evidence type="ECO:0000313" key="8">
    <source>
        <dbReference type="EMBL" id="MBY6276981.1"/>
    </source>
</evidence>
<dbReference type="NCBIfam" id="TIGR00079">
    <property type="entry name" value="pept_deformyl"/>
    <property type="match status" value="1"/>
</dbReference>
<keyword evidence="3 6" id="KW-0378">Hydrolase</keyword>
<evidence type="ECO:0000256" key="3">
    <source>
        <dbReference type="ARBA" id="ARBA00022801"/>
    </source>
</evidence>